<dbReference type="WBParaSite" id="PSU_v2.g6828.t1">
    <property type="protein sequence ID" value="PSU_v2.g6828.t1"/>
    <property type="gene ID" value="PSU_v2.g6828"/>
</dbReference>
<proteinExistence type="predicted"/>
<dbReference type="AlphaFoldDB" id="A0A914Z292"/>
<accession>A0A914Z292</accession>
<name>A0A914Z292_9BILA</name>
<protein>
    <submittedName>
        <fullName evidence="2">Uncharacterized protein</fullName>
    </submittedName>
</protein>
<keyword evidence="1" id="KW-1185">Reference proteome</keyword>
<sequence>MLSTQNNQYHTLDELNGSESDGYVTFGSVSDHIQQSSSYNSEDEIASKKVGATIFNDEESMSIALKKAQILVDQEEKEDESEIDEETRVEILESKGKSAVVIIGEEIIVDYSGCCINKKWASKQTMDLAQKQSLLYQKYYLGPRSDVKAKDACSIRSSWHLYHRIEKSLSDAAASLSDTFQLPSTLHLYIIYRRNDNGQHE</sequence>
<dbReference type="Proteomes" id="UP000887577">
    <property type="component" value="Unplaced"/>
</dbReference>
<evidence type="ECO:0000313" key="1">
    <source>
        <dbReference type="Proteomes" id="UP000887577"/>
    </source>
</evidence>
<reference evidence="2" key="1">
    <citation type="submission" date="2022-11" db="UniProtKB">
        <authorList>
            <consortium name="WormBaseParasite"/>
        </authorList>
    </citation>
    <scope>IDENTIFICATION</scope>
</reference>
<organism evidence="1 2">
    <name type="scientific">Panagrolaimus superbus</name>
    <dbReference type="NCBI Taxonomy" id="310955"/>
    <lineage>
        <taxon>Eukaryota</taxon>
        <taxon>Metazoa</taxon>
        <taxon>Ecdysozoa</taxon>
        <taxon>Nematoda</taxon>
        <taxon>Chromadorea</taxon>
        <taxon>Rhabditida</taxon>
        <taxon>Tylenchina</taxon>
        <taxon>Panagrolaimomorpha</taxon>
        <taxon>Panagrolaimoidea</taxon>
        <taxon>Panagrolaimidae</taxon>
        <taxon>Panagrolaimus</taxon>
    </lineage>
</organism>
<evidence type="ECO:0000313" key="2">
    <source>
        <dbReference type="WBParaSite" id="PSU_v2.g6828.t1"/>
    </source>
</evidence>